<name>A0A5B7E6A1_PORTR</name>
<proteinExistence type="predicted"/>
<accession>A0A5B7E6A1</accession>
<evidence type="ECO:0000313" key="1">
    <source>
        <dbReference type="EMBL" id="MPC29531.1"/>
    </source>
</evidence>
<organism evidence="1 2">
    <name type="scientific">Portunus trituberculatus</name>
    <name type="common">Swimming crab</name>
    <name type="synonym">Neptunus trituberculatus</name>
    <dbReference type="NCBI Taxonomy" id="210409"/>
    <lineage>
        <taxon>Eukaryota</taxon>
        <taxon>Metazoa</taxon>
        <taxon>Ecdysozoa</taxon>
        <taxon>Arthropoda</taxon>
        <taxon>Crustacea</taxon>
        <taxon>Multicrustacea</taxon>
        <taxon>Malacostraca</taxon>
        <taxon>Eumalacostraca</taxon>
        <taxon>Eucarida</taxon>
        <taxon>Decapoda</taxon>
        <taxon>Pleocyemata</taxon>
        <taxon>Brachyura</taxon>
        <taxon>Eubrachyura</taxon>
        <taxon>Portunoidea</taxon>
        <taxon>Portunidae</taxon>
        <taxon>Portuninae</taxon>
        <taxon>Portunus</taxon>
    </lineage>
</organism>
<dbReference type="Proteomes" id="UP000324222">
    <property type="component" value="Unassembled WGS sequence"/>
</dbReference>
<gene>
    <name evidence="1" type="ORF">E2C01_022770</name>
</gene>
<keyword evidence="2" id="KW-1185">Reference proteome</keyword>
<protein>
    <submittedName>
        <fullName evidence="1">Uncharacterized protein</fullName>
    </submittedName>
</protein>
<evidence type="ECO:0000313" key="2">
    <source>
        <dbReference type="Proteomes" id="UP000324222"/>
    </source>
</evidence>
<comment type="caution">
    <text evidence="1">The sequence shown here is derived from an EMBL/GenBank/DDBJ whole genome shotgun (WGS) entry which is preliminary data.</text>
</comment>
<dbReference type="AlphaFoldDB" id="A0A5B7E6A1"/>
<reference evidence="1 2" key="1">
    <citation type="submission" date="2019-05" db="EMBL/GenBank/DDBJ databases">
        <title>Another draft genome of Portunus trituberculatus and its Hox gene families provides insights of decapod evolution.</title>
        <authorList>
            <person name="Jeong J.-H."/>
            <person name="Song I."/>
            <person name="Kim S."/>
            <person name="Choi T."/>
            <person name="Kim D."/>
            <person name="Ryu S."/>
            <person name="Kim W."/>
        </authorList>
    </citation>
    <scope>NUCLEOTIDE SEQUENCE [LARGE SCALE GENOMIC DNA]</scope>
    <source>
        <tissue evidence="1">Muscle</tissue>
    </source>
</reference>
<dbReference type="EMBL" id="VSRR010002087">
    <property type="protein sequence ID" value="MPC29531.1"/>
    <property type="molecule type" value="Genomic_DNA"/>
</dbReference>
<sequence>MEEETQEMKEIGWIRKDIKPSPCRYVWLRGLNKSMKRSR</sequence>